<feature type="compositionally biased region" description="Basic and acidic residues" evidence="2">
    <location>
        <begin position="278"/>
        <end position="288"/>
    </location>
</feature>
<feature type="compositionally biased region" description="Low complexity" evidence="2">
    <location>
        <begin position="249"/>
        <end position="262"/>
    </location>
</feature>
<dbReference type="OrthoDB" id="265303at2759"/>
<feature type="region of interest" description="Disordered" evidence="2">
    <location>
        <begin position="249"/>
        <end position="288"/>
    </location>
</feature>
<dbReference type="KEGG" id="lmat:92511283"/>
<organism evidence="3 4">
    <name type="scientific">Leishmania martiniquensis</name>
    <dbReference type="NCBI Taxonomy" id="1580590"/>
    <lineage>
        <taxon>Eukaryota</taxon>
        <taxon>Discoba</taxon>
        <taxon>Euglenozoa</taxon>
        <taxon>Kinetoplastea</taxon>
        <taxon>Metakinetoplastina</taxon>
        <taxon>Trypanosomatida</taxon>
        <taxon>Trypanosomatidae</taxon>
        <taxon>Leishmaniinae</taxon>
        <taxon>Leishmania</taxon>
    </lineage>
</organism>
<feature type="coiled-coil region" evidence="1">
    <location>
        <begin position="291"/>
        <end position="318"/>
    </location>
</feature>
<reference evidence="4" key="2">
    <citation type="journal article" date="2021" name="Sci. Data">
        <title>Chromosome-scale genome sequencing, assembly and annotation of six genomes from subfamily Leishmaniinae.</title>
        <authorList>
            <person name="Almutairi H."/>
            <person name="Urbaniak M.D."/>
            <person name="Bates M.D."/>
            <person name="Jariyapan N."/>
            <person name="Kwakye-Nuako G."/>
            <person name="Thomaz Soccol V."/>
            <person name="Al-Salem W.S."/>
            <person name="Dillon R.J."/>
            <person name="Bates P.A."/>
            <person name="Gatherer D."/>
        </authorList>
    </citation>
    <scope>NUCLEOTIDE SEQUENCE [LARGE SCALE GENOMIC DNA]</scope>
</reference>
<sequence length="344" mass="38579">MPQSPSSRRSASPSEFRNAKTLEAATTTTKRQIAGLDSRERLRRDQERKLRQLPFLYRRVQDLQNTCEQLEQELASSHQQVSAFQQEAFALRSLIKLAEHSELAAAAEEKAVECVLQEEVTGLRCRVQRLQREKELSLCQSEEACEAAEFYKQLYDHLCDRLYEESMRGVEASAEGAPTSGVESLERPMPNRRVDISRLATSPVASGRTCTEEQMTQLHGVFEFERARSSALERASALQAAMAKATAADTKRAAAAPNNSAKSSERHREDPTSGVDVSQRRALADDTHSRASRLKRLVAVLRSENRLLTQQVAELVARNMRCIKDIAALKLANKRLELQRRSGS</sequence>
<dbReference type="Proteomes" id="UP000673552">
    <property type="component" value="Unassembled WGS sequence"/>
</dbReference>
<evidence type="ECO:0000313" key="4">
    <source>
        <dbReference type="Proteomes" id="UP000673552"/>
    </source>
</evidence>
<gene>
    <name evidence="3" type="ORF">LSCM1_01146</name>
</gene>
<protein>
    <submittedName>
        <fullName evidence="3">Uncharacterized protein</fullName>
    </submittedName>
</protein>
<feature type="compositionally biased region" description="Low complexity" evidence="2">
    <location>
        <begin position="1"/>
        <end position="30"/>
    </location>
</feature>
<dbReference type="RefSeq" id="XP_067174876.1">
    <property type="nucleotide sequence ID" value="XM_067318771.1"/>
</dbReference>
<keyword evidence="1" id="KW-0175">Coiled coil</keyword>
<evidence type="ECO:0000256" key="2">
    <source>
        <dbReference type="SAM" id="MobiDB-lite"/>
    </source>
</evidence>
<keyword evidence="4" id="KW-1185">Reference proteome</keyword>
<feature type="coiled-coil region" evidence="1">
    <location>
        <begin position="53"/>
        <end position="87"/>
    </location>
</feature>
<reference evidence="4" key="1">
    <citation type="journal article" date="2021" name="Microbiol. Resour. Announc.">
        <title>LGAAP: Leishmaniinae Genome Assembly and Annotation Pipeline.</title>
        <authorList>
            <person name="Almutairi H."/>
            <person name="Urbaniak M.D."/>
            <person name="Bates M.D."/>
            <person name="Jariyapan N."/>
            <person name="Kwakye-Nuako G."/>
            <person name="Thomaz-Soccol V."/>
            <person name="Al-Salem W.S."/>
            <person name="Dillon R.J."/>
            <person name="Bates P.A."/>
            <person name="Gatherer D."/>
        </authorList>
    </citation>
    <scope>NUCLEOTIDE SEQUENCE [LARGE SCALE GENOMIC DNA]</scope>
</reference>
<dbReference type="GeneID" id="92511283"/>
<evidence type="ECO:0000313" key="3">
    <source>
        <dbReference type="EMBL" id="KAG5466968.1"/>
    </source>
</evidence>
<comment type="caution">
    <text evidence="3">The sequence shown here is derived from an EMBL/GenBank/DDBJ whole genome shotgun (WGS) entry which is preliminary data.</text>
</comment>
<proteinExistence type="predicted"/>
<dbReference type="AlphaFoldDB" id="A0A836GNA0"/>
<name>A0A836GNA0_9TRYP</name>
<accession>A0A836GNA0</accession>
<evidence type="ECO:0000256" key="1">
    <source>
        <dbReference type="SAM" id="Coils"/>
    </source>
</evidence>
<dbReference type="EMBL" id="JAFEUZ010000035">
    <property type="protein sequence ID" value="KAG5466968.1"/>
    <property type="molecule type" value="Genomic_DNA"/>
</dbReference>
<feature type="region of interest" description="Disordered" evidence="2">
    <location>
        <begin position="1"/>
        <end position="39"/>
    </location>
</feature>